<evidence type="ECO:0000313" key="3">
    <source>
        <dbReference type="Proteomes" id="UP001652623"/>
    </source>
</evidence>
<sequence>MAFPILPKHKLLVCILISVGILCPYPSYADENNVGQMFEKALMCFNNKFIYAGCDEAYRLNEGGNINVPPEALNLFCNGPCLTETELVLKCIDSMFSNFMFYNKATVHDIRDGLRSGCSYTRQRGIFKFGEFIQGETSSAQRLLNSISFFALFIITWSCYFIF</sequence>
<dbReference type="AlphaFoldDB" id="A0A6P6FVS3"/>
<evidence type="ECO:0000259" key="2">
    <source>
        <dbReference type="Pfam" id="PF24865"/>
    </source>
</evidence>
<keyword evidence="3" id="KW-1185">Reference proteome</keyword>
<organism evidence="3 4">
    <name type="scientific">Ziziphus jujuba</name>
    <name type="common">Chinese jujube</name>
    <name type="synonym">Ziziphus sativa</name>
    <dbReference type="NCBI Taxonomy" id="326968"/>
    <lineage>
        <taxon>Eukaryota</taxon>
        <taxon>Viridiplantae</taxon>
        <taxon>Streptophyta</taxon>
        <taxon>Embryophyta</taxon>
        <taxon>Tracheophyta</taxon>
        <taxon>Spermatophyta</taxon>
        <taxon>Magnoliopsida</taxon>
        <taxon>eudicotyledons</taxon>
        <taxon>Gunneridae</taxon>
        <taxon>Pentapetalae</taxon>
        <taxon>rosids</taxon>
        <taxon>fabids</taxon>
        <taxon>Rosales</taxon>
        <taxon>Rhamnaceae</taxon>
        <taxon>Paliureae</taxon>
        <taxon>Ziziphus</taxon>
    </lineage>
</organism>
<gene>
    <name evidence="4" type="primary">LOC107411746</name>
</gene>
<evidence type="ECO:0000313" key="4">
    <source>
        <dbReference type="RefSeq" id="XP_024926112.2"/>
    </source>
</evidence>
<dbReference type="GeneID" id="107411746"/>
<feature type="signal peptide" evidence="1">
    <location>
        <begin position="1"/>
        <end position="29"/>
    </location>
</feature>
<dbReference type="KEGG" id="zju:107411746"/>
<feature type="domain" description="DUF7731" evidence="2">
    <location>
        <begin position="36"/>
        <end position="133"/>
    </location>
</feature>
<dbReference type="FunCoup" id="A0A6P6FVS3">
    <property type="interactions" value="112"/>
</dbReference>
<dbReference type="InParanoid" id="A0A6P6FVS3"/>
<proteinExistence type="predicted"/>
<keyword evidence="1" id="KW-0732">Signal</keyword>
<reference evidence="4" key="1">
    <citation type="submission" date="2025-08" db="UniProtKB">
        <authorList>
            <consortium name="RefSeq"/>
        </authorList>
    </citation>
    <scope>IDENTIFICATION</scope>
    <source>
        <tissue evidence="4">Seedling</tissue>
    </source>
</reference>
<dbReference type="Pfam" id="PF24865">
    <property type="entry name" value="DUF7731"/>
    <property type="match status" value="1"/>
</dbReference>
<protein>
    <submittedName>
        <fullName evidence="4">Uncharacterized protein LOC107411746</fullName>
    </submittedName>
</protein>
<dbReference type="Proteomes" id="UP001652623">
    <property type="component" value="Chromosome 10"/>
</dbReference>
<dbReference type="InterPro" id="IPR056633">
    <property type="entry name" value="DUF7731"/>
</dbReference>
<evidence type="ECO:0000256" key="1">
    <source>
        <dbReference type="SAM" id="SignalP"/>
    </source>
</evidence>
<feature type="chain" id="PRO_5047275669" evidence="1">
    <location>
        <begin position="30"/>
        <end position="163"/>
    </location>
</feature>
<dbReference type="RefSeq" id="XP_024926112.2">
    <property type="nucleotide sequence ID" value="XM_025070344.3"/>
</dbReference>
<dbReference type="PANTHER" id="PTHR34366">
    <property type="entry name" value="OS07G0289901 PROTEIN-RELATED"/>
    <property type="match status" value="1"/>
</dbReference>
<accession>A0A6P6FVS3</accession>
<name>A0A6P6FVS3_ZIZJJ</name>
<dbReference type="PANTHER" id="PTHR34366:SF8">
    <property type="entry name" value="TRANSMEMBRANE PROTEIN"/>
    <property type="match status" value="1"/>
</dbReference>